<dbReference type="NCBIfam" id="TIGR01221">
    <property type="entry name" value="rmlC"/>
    <property type="match status" value="1"/>
</dbReference>
<dbReference type="GO" id="GO:0005829">
    <property type="term" value="C:cytosol"/>
    <property type="evidence" value="ECO:0007669"/>
    <property type="project" value="TreeGrafter"/>
</dbReference>
<dbReference type="SUPFAM" id="SSF51182">
    <property type="entry name" value="RmlC-like cupins"/>
    <property type="match status" value="1"/>
</dbReference>
<dbReference type="GO" id="GO:0000271">
    <property type="term" value="P:polysaccharide biosynthetic process"/>
    <property type="evidence" value="ECO:0007669"/>
    <property type="project" value="TreeGrafter"/>
</dbReference>
<sequence>MDVEKRVKPEIESAPNIPDVKIIRPKLFPDERGFFSETYNDEEWSAMLGFDEKFHQDNHSFSKYGVLRGLHSQPGMGKLVSVVSGEIFDVAVDARPDSTTFGQYFGIRLNDRVKTCFWVPPGFLHGFVVLSKEGAHVTYKCSAVYDPKTEYGISPFDPEIDIQWPIENKDELIVSDRDKVHPNLSEKIQKVSP</sequence>
<dbReference type="InterPro" id="IPR011051">
    <property type="entry name" value="RmlC_Cupin_sf"/>
</dbReference>
<dbReference type="Proteomes" id="UP000887566">
    <property type="component" value="Unplaced"/>
</dbReference>
<keyword evidence="1" id="KW-1185">Reference proteome</keyword>
<dbReference type="AlphaFoldDB" id="A0A914X722"/>
<reference evidence="2" key="1">
    <citation type="submission" date="2022-11" db="UniProtKB">
        <authorList>
            <consortium name="WormBaseParasite"/>
        </authorList>
    </citation>
    <scope>IDENTIFICATION</scope>
</reference>
<dbReference type="Pfam" id="PF00908">
    <property type="entry name" value="dTDP_sugar_isom"/>
    <property type="match status" value="1"/>
</dbReference>
<dbReference type="PANTHER" id="PTHR21047:SF2">
    <property type="entry name" value="THYMIDINE DIPHOSPHO-4-KETO-RHAMNOSE 3,5-EPIMERASE"/>
    <property type="match status" value="1"/>
</dbReference>
<dbReference type="InterPro" id="IPR000888">
    <property type="entry name" value="RmlC-like"/>
</dbReference>
<organism evidence="1 2">
    <name type="scientific">Plectus sambesii</name>
    <dbReference type="NCBI Taxonomy" id="2011161"/>
    <lineage>
        <taxon>Eukaryota</taxon>
        <taxon>Metazoa</taxon>
        <taxon>Ecdysozoa</taxon>
        <taxon>Nematoda</taxon>
        <taxon>Chromadorea</taxon>
        <taxon>Plectida</taxon>
        <taxon>Plectina</taxon>
        <taxon>Plectoidea</taxon>
        <taxon>Plectidae</taxon>
        <taxon>Plectus</taxon>
    </lineage>
</organism>
<dbReference type="WBParaSite" id="PSAMB.scaffold628size45201.g7687.t1">
    <property type="protein sequence ID" value="PSAMB.scaffold628size45201.g7687.t1"/>
    <property type="gene ID" value="PSAMB.scaffold628size45201.g7687"/>
</dbReference>
<proteinExistence type="predicted"/>
<dbReference type="Gene3D" id="2.60.120.10">
    <property type="entry name" value="Jelly Rolls"/>
    <property type="match status" value="1"/>
</dbReference>
<name>A0A914X722_9BILA</name>
<protein>
    <submittedName>
        <fullName evidence="2">dTDP-4-dehydrorhamnose 3,5-epimerase</fullName>
    </submittedName>
</protein>
<dbReference type="InterPro" id="IPR014710">
    <property type="entry name" value="RmlC-like_jellyroll"/>
</dbReference>
<evidence type="ECO:0000313" key="2">
    <source>
        <dbReference type="WBParaSite" id="PSAMB.scaffold628size45201.g7687.t1"/>
    </source>
</evidence>
<accession>A0A914X722</accession>
<dbReference type="CDD" id="cd00438">
    <property type="entry name" value="cupin_RmlC"/>
    <property type="match status" value="1"/>
</dbReference>
<dbReference type="GO" id="GO:0008830">
    <property type="term" value="F:dTDP-4-dehydrorhamnose 3,5-epimerase activity"/>
    <property type="evidence" value="ECO:0007669"/>
    <property type="project" value="InterPro"/>
</dbReference>
<dbReference type="PANTHER" id="PTHR21047">
    <property type="entry name" value="DTDP-6-DEOXY-D-GLUCOSE-3,5 EPIMERASE"/>
    <property type="match status" value="1"/>
</dbReference>
<evidence type="ECO:0000313" key="1">
    <source>
        <dbReference type="Proteomes" id="UP000887566"/>
    </source>
</evidence>